<dbReference type="GO" id="GO:0003995">
    <property type="term" value="F:acyl-CoA dehydrogenase activity"/>
    <property type="evidence" value="ECO:0007669"/>
    <property type="project" value="TreeGrafter"/>
</dbReference>
<comment type="caution">
    <text evidence="8">The sequence shown here is derived from an EMBL/GenBank/DDBJ whole genome shotgun (WGS) entry which is preliminary data.</text>
</comment>
<dbReference type="GO" id="GO:0050660">
    <property type="term" value="F:flavin adenine dinucleotide binding"/>
    <property type="evidence" value="ECO:0007669"/>
    <property type="project" value="InterPro"/>
</dbReference>
<accession>A0AA44IDF8</accession>
<comment type="cofactor">
    <cofactor evidence="1">
        <name>FAD</name>
        <dbReference type="ChEBI" id="CHEBI:57692"/>
    </cofactor>
</comment>
<evidence type="ECO:0000259" key="7">
    <source>
        <dbReference type="Pfam" id="PF02771"/>
    </source>
</evidence>
<sequence>MSDLDLLYTDVEEDLRSSVRSLLRDRCEPAAVAGLYDGRHGPKGLAEALGTDLGLAALLVPEELGGAGASAREAAVVLEEIGRAVAPVPFLTSSVIATTLLLEAGSDLVTGLADGSLTAAVAVPFSAAPDRSPEGVSAAGGVLTGEVRSAAGALDADLLLVPVAVPDGVEVYAVEATAASVTPVVSLDMSRQVADIGLDGAAGRLVVGGAAGADALRTALGTGAALLASEQAGLAQWCLETTVAYLKERRQFGRVVGGFQAVKHRLADLFVEVESAVAAARHAAAAVAAGDPDAAVATAVAQAYCSDAAVHAAEEALQLHGGIGMTWEHPVHLYLKRAKADQVALGTPGHHRSVLAGLVDIAPPGDGG</sequence>
<name>A0AA44IDF8_STRE0</name>
<dbReference type="PANTHER" id="PTHR43884">
    <property type="entry name" value="ACYL-COA DEHYDROGENASE"/>
    <property type="match status" value="1"/>
</dbReference>
<dbReference type="EMBL" id="JAAXOU010000081">
    <property type="protein sequence ID" value="NKY14467.1"/>
    <property type="molecule type" value="Genomic_DNA"/>
</dbReference>
<evidence type="ECO:0000256" key="1">
    <source>
        <dbReference type="ARBA" id="ARBA00001974"/>
    </source>
</evidence>
<evidence type="ECO:0000256" key="2">
    <source>
        <dbReference type="ARBA" id="ARBA00009347"/>
    </source>
</evidence>
<keyword evidence="4" id="KW-0274">FAD</keyword>
<keyword evidence="5" id="KW-0560">Oxidoreductase</keyword>
<dbReference type="RefSeq" id="WP_168438687.1">
    <property type="nucleotide sequence ID" value="NZ_JAAXOU010000081.1"/>
</dbReference>
<evidence type="ECO:0000256" key="3">
    <source>
        <dbReference type="ARBA" id="ARBA00022630"/>
    </source>
</evidence>
<dbReference type="Pfam" id="PF00441">
    <property type="entry name" value="Acyl-CoA_dh_1"/>
    <property type="match status" value="1"/>
</dbReference>
<dbReference type="InterPro" id="IPR036250">
    <property type="entry name" value="AcylCo_DH-like_C"/>
</dbReference>
<dbReference type="InterPro" id="IPR013786">
    <property type="entry name" value="AcylCoA_DH/ox_N"/>
</dbReference>
<dbReference type="InterPro" id="IPR009075">
    <property type="entry name" value="AcylCo_DH/oxidase_C"/>
</dbReference>
<feature type="domain" description="Acyl-CoA dehydrogenase/oxidase N-terminal" evidence="7">
    <location>
        <begin position="9"/>
        <end position="107"/>
    </location>
</feature>
<keyword evidence="9" id="KW-1185">Reference proteome</keyword>
<evidence type="ECO:0000313" key="9">
    <source>
        <dbReference type="Proteomes" id="UP000570003"/>
    </source>
</evidence>
<evidence type="ECO:0000256" key="4">
    <source>
        <dbReference type="ARBA" id="ARBA00022827"/>
    </source>
</evidence>
<comment type="similarity">
    <text evidence="2">Belongs to the acyl-CoA dehydrogenase family.</text>
</comment>
<dbReference type="AlphaFoldDB" id="A0AA44IDF8"/>
<dbReference type="Gene3D" id="1.10.540.10">
    <property type="entry name" value="Acyl-CoA dehydrogenase/oxidase, N-terminal domain"/>
    <property type="match status" value="1"/>
</dbReference>
<gene>
    <name evidence="8" type="ORF">HGA06_09905</name>
</gene>
<keyword evidence="3" id="KW-0285">Flavoprotein</keyword>
<dbReference type="SUPFAM" id="SSF47203">
    <property type="entry name" value="Acyl-CoA dehydrogenase C-terminal domain-like"/>
    <property type="match status" value="1"/>
</dbReference>
<dbReference type="SUPFAM" id="SSF56645">
    <property type="entry name" value="Acyl-CoA dehydrogenase NM domain-like"/>
    <property type="match status" value="1"/>
</dbReference>
<dbReference type="Gene3D" id="1.20.140.10">
    <property type="entry name" value="Butyryl-CoA Dehydrogenase, subunit A, domain 3"/>
    <property type="match status" value="1"/>
</dbReference>
<protein>
    <submittedName>
        <fullName evidence="8">Acyl-CoA/acyl-ACP dehydrogenase</fullName>
    </submittedName>
</protein>
<dbReference type="PANTHER" id="PTHR43884:SF20">
    <property type="entry name" value="ACYL-COA DEHYDROGENASE FADE28"/>
    <property type="match status" value="1"/>
</dbReference>
<evidence type="ECO:0000259" key="6">
    <source>
        <dbReference type="Pfam" id="PF00441"/>
    </source>
</evidence>
<evidence type="ECO:0000313" key="8">
    <source>
        <dbReference type="EMBL" id="NKY14467.1"/>
    </source>
</evidence>
<proteinExistence type="inferred from homology"/>
<dbReference type="Proteomes" id="UP000570003">
    <property type="component" value="Unassembled WGS sequence"/>
</dbReference>
<reference evidence="8 9" key="1">
    <citation type="submission" date="2020-04" db="EMBL/GenBank/DDBJ databases">
        <title>MicrobeNet Type strains.</title>
        <authorList>
            <person name="Nicholson A.C."/>
        </authorList>
    </citation>
    <scope>NUCLEOTIDE SEQUENCE [LARGE SCALE GENOMIC DNA]</scope>
    <source>
        <strain evidence="8 9">DSM 40738</strain>
    </source>
</reference>
<dbReference type="Pfam" id="PF02771">
    <property type="entry name" value="Acyl-CoA_dh_N"/>
    <property type="match status" value="1"/>
</dbReference>
<organism evidence="8 9">
    <name type="scientific">Streptomyces somaliensis (strain ATCC 33201 / DSM 40738 / JCM 12659 / KCTC 9044 / NCTC 11332 / NRRL B-12077 / IP 733)</name>
    <dbReference type="NCBI Taxonomy" id="1134445"/>
    <lineage>
        <taxon>Bacteria</taxon>
        <taxon>Bacillati</taxon>
        <taxon>Actinomycetota</taxon>
        <taxon>Actinomycetes</taxon>
        <taxon>Kitasatosporales</taxon>
        <taxon>Streptomycetaceae</taxon>
        <taxon>Streptomyces</taxon>
    </lineage>
</organism>
<evidence type="ECO:0000256" key="5">
    <source>
        <dbReference type="ARBA" id="ARBA00023002"/>
    </source>
</evidence>
<dbReference type="InterPro" id="IPR009100">
    <property type="entry name" value="AcylCoA_DH/oxidase_NM_dom_sf"/>
</dbReference>
<dbReference type="InterPro" id="IPR037069">
    <property type="entry name" value="AcylCoA_DH/ox_N_sf"/>
</dbReference>
<feature type="domain" description="Acyl-CoA dehydrogenase/oxidase C-terminal" evidence="6">
    <location>
        <begin position="212"/>
        <end position="356"/>
    </location>
</feature>